<dbReference type="OrthoDB" id="2367307at2759"/>
<reference evidence="1 2" key="1">
    <citation type="submission" date="2018-06" db="EMBL/GenBank/DDBJ databases">
        <title>Comparative genomics reveals the genomic features of Rhizophagus irregularis, R. cerebriforme, R. diaphanum and Gigaspora rosea, and their symbiotic lifestyle signature.</title>
        <authorList>
            <person name="Morin E."/>
            <person name="San Clemente H."/>
            <person name="Chen E.C.H."/>
            <person name="De La Providencia I."/>
            <person name="Hainaut M."/>
            <person name="Kuo A."/>
            <person name="Kohler A."/>
            <person name="Murat C."/>
            <person name="Tang N."/>
            <person name="Roy S."/>
            <person name="Loubradou J."/>
            <person name="Henrissat B."/>
            <person name="Grigoriev I.V."/>
            <person name="Corradi N."/>
            <person name="Roux C."/>
            <person name="Martin F.M."/>
        </authorList>
    </citation>
    <scope>NUCLEOTIDE SEQUENCE [LARGE SCALE GENOMIC DNA]</scope>
    <source>
        <strain evidence="1 2">DAOM 227022</strain>
    </source>
</reference>
<accession>A0A397T624</accession>
<evidence type="ECO:0000313" key="2">
    <source>
        <dbReference type="Proteomes" id="UP000265703"/>
    </source>
</evidence>
<evidence type="ECO:0000313" key="1">
    <source>
        <dbReference type="EMBL" id="RIA92356.1"/>
    </source>
</evidence>
<name>A0A397T624_9GLOM</name>
<keyword evidence="2" id="KW-1185">Reference proteome</keyword>
<protein>
    <submittedName>
        <fullName evidence="1">Uncharacterized protein</fullName>
    </submittedName>
</protein>
<dbReference type="AlphaFoldDB" id="A0A397T624"/>
<sequence>MGVLTTLIDQKNSSDSTASKQEVIRYTEKLAQVFELDKQNAEVYSVLSGEIRALEKRLVESESKSSNSNIDEIYFQSISKISDDEKDEGYNEFIRIKRKLDWDEWDDLFCEIKTYWKTKVVRHWREKILKRFVSHYKKSNSLIQCTIDSDEIKRCNDTVNLCKDHFEDKFFEGLSPKYMSIVLDFNPILPHDELVKILIQRQNKE</sequence>
<dbReference type="Proteomes" id="UP000265703">
    <property type="component" value="Unassembled WGS sequence"/>
</dbReference>
<proteinExistence type="predicted"/>
<comment type="caution">
    <text evidence="1">The sequence shown here is derived from an EMBL/GenBank/DDBJ whole genome shotgun (WGS) entry which is preliminary data.</text>
</comment>
<dbReference type="EMBL" id="QKYT01000128">
    <property type="protein sequence ID" value="RIA92356.1"/>
    <property type="molecule type" value="Genomic_DNA"/>
</dbReference>
<gene>
    <name evidence="1" type="ORF">C1645_820780</name>
</gene>
<organism evidence="1 2">
    <name type="scientific">Glomus cerebriforme</name>
    <dbReference type="NCBI Taxonomy" id="658196"/>
    <lineage>
        <taxon>Eukaryota</taxon>
        <taxon>Fungi</taxon>
        <taxon>Fungi incertae sedis</taxon>
        <taxon>Mucoromycota</taxon>
        <taxon>Glomeromycotina</taxon>
        <taxon>Glomeromycetes</taxon>
        <taxon>Glomerales</taxon>
        <taxon>Glomeraceae</taxon>
        <taxon>Glomus</taxon>
    </lineage>
</organism>